<gene>
    <name evidence="1" type="ORF">PPIS_b0400</name>
</gene>
<protein>
    <submittedName>
        <fullName evidence="1">Uncharacterized protein</fullName>
    </submittedName>
</protein>
<evidence type="ECO:0000313" key="2">
    <source>
        <dbReference type="Proteomes" id="UP000016521"/>
    </source>
</evidence>
<dbReference type="Proteomes" id="UP000016521">
    <property type="component" value="Chromosome II"/>
</dbReference>
<reference evidence="1 2" key="1">
    <citation type="submission" date="2015-06" db="EMBL/GenBank/DDBJ databases">
        <authorList>
            <person name="Xie B.-B."/>
            <person name="Rong J.-C."/>
            <person name="Qin Q.-L."/>
            <person name="Zhang Y.-Z."/>
        </authorList>
    </citation>
    <scope>NUCLEOTIDE SEQUENCE [LARGE SCALE GENOMIC DNA]</scope>
    <source>
        <strain evidence="1 2">JCM 20779</strain>
    </source>
</reference>
<evidence type="ECO:0000313" key="1">
    <source>
        <dbReference type="EMBL" id="ATD09568.1"/>
    </source>
</evidence>
<keyword evidence="2" id="KW-1185">Reference proteome</keyword>
<accession>A0ABN5CJ75</accession>
<dbReference type="EMBL" id="CP011925">
    <property type="protein sequence ID" value="ATD09568.1"/>
    <property type="molecule type" value="Genomic_DNA"/>
</dbReference>
<proteinExistence type="predicted"/>
<organism evidence="1 2">
    <name type="scientific">Pseudoalteromonas piscicida</name>
    <dbReference type="NCBI Taxonomy" id="43662"/>
    <lineage>
        <taxon>Bacteria</taxon>
        <taxon>Pseudomonadati</taxon>
        <taxon>Pseudomonadota</taxon>
        <taxon>Gammaproteobacteria</taxon>
        <taxon>Alteromonadales</taxon>
        <taxon>Pseudoalteromonadaceae</taxon>
        <taxon>Pseudoalteromonas</taxon>
    </lineage>
</organism>
<name>A0ABN5CJ75_PSEO7</name>
<sequence length="38" mass="4216">MIAAQLERLSIIGEHSFFQITCAQITYGHSLQTSATFT</sequence>